<feature type="transmembrane region" description="Helical" evidence="2">
    <location>
        <begin position="51"/>
        <end position="72"/>
    </location>
</feature>
<dbReference type="EMBL" id="AAGW02051057">
    <property type="status" value="NOT_ANNOTATED_CDS"/>
    <property type="molecule type" value="Genomic_DNA"/>
</dbReference>
<evidence type="ECO:0000256" key="2">
    <source>
        <dbReference type="SAM" id="Phobius"/>
    </source>
</evidence>
<dbReference type="InterPro" id="IPR043216">
    <property type="entry name" value="PAP-like"/>
</dbReference>
<proteinExistence type="predicted"/>
<evidence type="ECO:0000313" key="4">
    <source>
        <dbReference type="Proteomes" id="UP000001811"/>
    </source>
</evidence>
<dbReference type="AlphaFoldDB" id="A0A5F9CJW5"/>
<dbReference type="GeneTree" id="ENSGT00940000158288"/>
<dbReference type="GO" id="GO:0008195">
    <property type="term" value="F:phosphatidate phosphatase activity"/>
    <property type="evidence" value="ECO:0007669"/>
    <property type="project" value="TreeGrafter"/>
</dbReference>
<evidence type="ECO:0008006" key="5">
    <source>
        <dbReference type="Google" id="ProtNLM"/>
    </source>
</evidence>
<feature type="region of interest" description="Disordered" evidence="1">
    <location>
        <begin position="186"/>
        <end position="260"/>
    </location>
</feature>
<reference evidence="3" key="2">
    <citation type="submission" date="2025-08" db="UniProtKB">
        <authorList>
            <consortium name="Ensembl"/>
        </authorList>
    </citation>
    <scope>IDENTIFICATION</scope>
    <source>
        <strain evidence="3">Thorbecke</strain>
    </source>
</reference>
<name>A0A5F9CJW5_RABIT</name>
<accession>A0A5F9CJW5</accession>
<feature type="transmembrane region" description="Helical" evidence="2">
    <location>
        <begin position="84"/>
        <end position="105"/>
    </location>
</feature>
<organism evidence="3 4">
    <name type="scientific">Oryctolagus cuniculus</name>
    <name type="common">Rabbit</name>
    <dbReference type="NCBI Taxonomy" id="9986"/>
    <lineage>
        <taxon>Eukaryota</taxon>
        <taxon>Metazoa</taxon>
        <taxon>Chordata</taxon>
        <taxon>Craniata</taxon>
        <taxon>Vertebrata</taxon>
        <taxon>Euteleostomi</taxon>
        <taxon>Mammalia</taxon>
        <taxon>Eutheria</taxon>
        <taxon>Euarchontoglires</taxon>
        <taxon>Glires</taxon>
        <taxon>Lagomorpha</taxon>
        <taxon>Leporidae</taxon>
        <taxon>Oryctolagus</taxon>
    </lineage>
</organism>
<keyword evidence="4" id="KW-1185">Reference proteome</keyword>
<reference evidence="3" key="3">
    <citation type="submission" date="2025-09" db="UniProtKB">
        <authorList>
            <consortium name="Ensembl"/>
        </authorList>
    </citation>
    <scope>IDENTIFICATION</scope>
    <source>
        <strain evidence="3">Thorbecke</strain>
    </source>
</reference>
<dbReference type="Ensembl" id="ENSOCUT00000054365.1">
    <property type="protein sequence ID" value="ENSOCUP00000033892.1"/>
    <property type="gene ID" value="ENSOCUG00000017933.4"/>
</dbReference>
<dbReference type="PANTHER" id="PTHR10165">
    <property type="entry name" value="LIPID PHOSPHATE PHOSPHATASE"/>
    <property type="match status" value="1"/>
</dbReference>
<reference evidence="3 4" key="1">
    <citation type="journal article" date="2011" name="Nature">
        <title>A high-resolution map of human evolutionary constraint using 29 mammals.</title>
        <authorList>
            <person name="Lindblad-Toh K."/>
            <person name="Garber M."/>
            <person name="Zuk O."/>
            <person name="Lin M.F."/>
            <person name="Parker B.J."/>
            <person name="Washietl S."/>
            <person name="Kheradpour P."/>
            <person name="Ernst J."/>
            <person name="Jordan G."/>
            <person name="Mauceli E."/>
            <person name="Ward L.D."/>
            <person name="Lowe C.B."/>
            <person name="Holloway A.K."/>
            <person name="Clamp M."/>
            <person name="Gnerre S."/>
            <person name="Alfoldi J."/>
            <person name="Beal K."/>
            <person name="Chang J."/>
            <person name="Clawson H."/>
            <person name="Cuff J."/>
            <person name="Di Palma F."/>
            <person name="Fitzgerald S."/>
            <person name="Flicek P."/>
            <person name="Guttman M."/>
            <person name="Hubisz M.J."/>
            <person name="Jaffe D.B."/>
            <person name="Jungreis I."/>
            <person name="Kent W.J."/>
            <person name="Kostka D."/>
            <person name="Lara M."/>
            <person name="Martins A.L."/>
            <person name="Massingham T."/>
            <person name="Moltke I."/>
            <person name="Raney B.J."/>
            <person name="Rasmussen M.D."/>
            <person name="Robinson J."/>
            <person name="Stark A."/>
            <person name="Vilella A.J."/>
            <person name="Wen J."/>
            <person name="Xie X."/>
            <person name="Zody M.C."/>
            <person name="Baldwin J."/>
            <person name="Bloom T."/>
            <person name="Chin C.W."/>
            <person name="Heiman D."/>
            <person name="Nicol R."/>
            <person name="Nusbaum C."/>
            <person name="Young S."/>
            <person name="Wilkinson J."/>
            <person name="Worley K.C."/>
            <person name="Kovar C.L."/>
            <person name="Muzny D.M."/>
            <person name="Gibbs R.A."/>
            <person name="Cree A."/>
            <person name="Dihn H.H."/>
            <person name="Fowler G."/>
            <person name="Jhangiani S."/>
            <person name="Joshi V."/>
            <person name="Lee S."/>
            <person name="Lewis L.R."/>
            <person name="Nazareth L.V."/>
            <person name="Okwuonu G."/>
            <person name="Santibanez J."/>
            <person name="Warren W.C."/>
            <person name="Mardis E.R."/>
            <person name="Weinstock G.M."/>
            <person name="Wilson R.K."/>
            <person name="Delehaunty K."/>
            <person name="Dooling D."/>
            <person name="Fronik C."/>
            <person name="Fulton L."/>
            <person name="Fulton B."/>
            <person name="Graves T."/>
            <person name="Minx P."/>
            <person name="Sodergren E."/>
            <person name="Birney E."/>
            <person name="Margulies E.H."/>
            <person name="Herrero J."/>
            <person name="Green E.D."/>
            <person name="Haussler D."/>
            <person name="Siepel A."/>
            <person name="Goldman N."/>
            <person name="Pollard K.S."/>
            <person name="Pedersen J.S."/>
            <person name="Lander E.S."/>
            <person name="Kellis M."/>
        </authorList>
    </citation>
    <scope>NUCLEOTIDE SEQUENCE [LARGE SCALE GENOMIC DNA]</scope>
    <source>
        <strain evidence="3 4">Thorbecke inbred</strain>
    </source>
</reference>
<evidence type="ECO:0000313" key="3">
    <source>
        <dbReference type="Ensembl" id="ENSOCUP00000033892.1"/>
    </source>
</evidence>
<dbReference type="GO" id="GO:0016020">
    <property type="term" value="C:membrane"/>
    <property type="evidence" value="ECO:0007669"/>
    <property type="project" value="TreeGrafter"/>
</dbReference>
<feature type="transmembrane region" description="Helical" evidence="2">
    <location>
        <begin position="12"/>
        <end position="31"/>
    </location>
</feature>
<protein>
    <recommendedName>
        <fullName evidence="5">Phospholipid phosphatase 4</fullName>
    </recommendedName>
</protein>
<keyword evidence="2" id="KW-1133">Transmembrane helix</keyword>
<dbReference type="EMBL" id="AAGW02051059">
    <property type="status" value="NOT_ANNOTATED_CDS"/>
    <property type="molecule type" value="Genomic_DNA"/>
</dbReference>
<sequence length="260" mass="28937">MRELAMEIGVRALLFGVFVFTEFLDPFQRVIQPEEIWLYKNPLVQSDNIPTRLMFAISFLTPLAVICVVKIIRRTDKTEIKEAFLAVSLALALNGVCTNTIKLIVGSCLLGPRLHDILLGRQTALLHRERAGEELAALCGHPALVLRHDDRPVPHVRLQASLARFLCWRRHWPHFRLHLLQTALPSPGQHGVPQTVRQPPSLGRAEGGEAHGRQRAQLASGGHQRGPRMTGGPGGWTLSPPPPRARPCTLTSKRSRTSFL</sequence>
<dbReference type="Bgee" id="ENSOCUG00000017933">
    <property type="expression patterns" value="Expressed in brain and 11 other cell types or tissues"/>
</dbReference>
<keyword evidence="2" id="KW-0472">Membrane</keyword>
<dbReference type="EMBL" id="AAGW02051060">
    <property type="status" value="NOT_ANNOTATED_CDS"/>
    <property type="molecule type" value="Genomic_DNA"/>
</dbReference>
<dbReference type="GO" id="GO:0046839">
    <property type="term" value="P:phospholipid dephosphorylation"/>
    <property type="evidence" value="ECO:0007669"/>
    <property type="project" value="TreeGrafter"/>
</dbReference>
<dbReference type="EMBL" id="AAGW02051058">
    <property type="status" value="NOT_ANNOTATED_CDS"/>
    <property type="molecule type" value="Genomic_DNA"/>
</dbReference>
<keyword evidence="2" id="KW-0812">Transmembrane</keyword>
<dbReference type="GO" id="GO:0006644">
    <property type="term" value="P:phospholipid metabolic process"/>
    <property type="evidence" value="ECO:0007669"/>
    <property type="project" value="InterPro"/>
</dbReference>
<dbReference type="Proteomes" id="UP000001811">
    <property type="component" value="Chromosome 18"/>
</dbReference>
<dbReference type="EMBL" id="AAGW02051056">
    <property type="status" value="NOT_ANNOTATED_CDS"/>
    <property type="molecule type" value="Genomic_DNA"/>
</dbReference>
<evidence type="ECO:0000256" key="1">
    <source>
        <dbReference type="SAM" id="MobiDB-lite"/>
    </source>
</evidence>
<dbReference type="PANTHER" id="PTHR10165:SF90">
    <property type="entry name" value="PHOSPHOLIPID PHOSPHATASE 4"/>
    <property type="match status" value="1"/>
</dbReference>